<dbReference type="EMBL" id="JBHMAF010000017">
    <property type="protein sequence ID" value="MFB9757817.1"/>
    <property type="molecule type" value="Genomic_DNA"/>
</dbReference>
<comment type="caution">
    <text evidence="2">The sequence shown here is derived from an EMBL/GenBank/DDBJ whole genome shotgun (WGS) entry which is preliminary data.</text>
</comment>
<evidence type="ECO:0000256" key="1">
    <source>
        <dbReference type="SAM" id="Phobius"/>
    </source>
</evidence>
<sequence>MINVKQFAVGLILLISAILIYFLKERIRKLFDEKTYI</sequence>
<protein>
    <submittedName>
        <fullName evidence="2">Phosphoribosyl-ATP pyrophosphatase</fullName>
    </submittedName>
</protein>
<dbReference type="Proteomes" id="UP001589609">
    <property type="component" value="Unassembled WGS sequence"/>
</dbReference>
<evidence type="ECO:0000313" key="3">
    <source>
        <dbReference type="Proteomes" id="UP001589609"/>
    </source>
</evidence>
<keyword evidence="1" id="KW-0472">Membrane</keyword>
<organism evidence="2 3">
    <name type="scientific">Ectobacillus funiculus</name>
    <dbReference type="NCBI Taxonomy" id="137993"/>
    <lineage>
        <taxon>Bacteria</taxon>
        <taxon>Bacillati</taxon>
        <taxon>Bacillota</taxon>
        <taxon>Bacilli</taxon>
        <taxon>Bacillales</taxon>
        <taxon>Bacillaceae</taxon>
        <taxon>Ectobacillus</taxon>
    </lineage>
</organism>
<keyword evidence="1" id="KW-0812">Transmembrane</keyword>
<gene>
    <name evidence="2" type="ORF">ACFFMS_04565</name>
</gene>
<reference evidence="2 3" key="1">
    <citation type="submission" date="2024-09" db="EMBL/GenBank/DDBJ databases">
        <authorList>
            <person name="Sun Q."/>
            <person name="Mori K."/>
        </authorList>
    </citation>
    <scope>NUCLEOTIDE SEQUENCE [LARGE SCALE GENOMIC DNA]</scope>
    <source>
        <strain evidence="2 3">JCM 11201</strain>
    </source>
</reference>
<keyword evidence="1" id="KW-1133">Transmembrane helix</keyword>
<proteinExistence type="predicted"/>
<dbReference type="RefSeq" id="WP_129729140.1">
    <property type="nucleotide sequence ID" value="NZ_JAPCYI010000001.1"/>
</dbReference>
<feature type="transmembrane region" description="Helical" evidence="1">
    <location>
        <begin position="6"/>
        <end position="23"/>
    </location>
</feature>
<accession>A0ABV5WB67</accession>
<evidence type="ECO:0000313" key="2">
    <source>
        <dbReference type="EMBL" id="MFB9757817.1"/>
    </source>
</evidence>
<name>A0ABV5WB67_9BACI</name>
<keyword evidence="3" id="KW-1185">Reference proteome</keyword>